<organism evidence="1 2">
    <name type="scientific">Rotaria sordida</name>
    <dbReference type="NCBI Taxonomy" id="392033"/>
    <lineage>
        <taxon>Eukaryota</taxon>
        <taxon>Metazoa</taxon>
        <taxon>Spiralia</taxon>
        <taxon>Gnathifera</taxon>
        <taxon>Rotifera</taxon>
        <taxon>Eurotatoria</taxon>
        <taxon>Bdelloidea</taxon>
        <taxon>Philodinida</taxon>
        <taxon>Philodinidae</taxon>
        <taxon>Rotaria</taxon>
    </lineage>
</organism>
<proteinExistence type="predicted"/>
<comment type="caution">
    <text evidence="1">The sequence shown here is derived from an EMBL/GenBank/DDBJ whole genome shotgun (WGS) entry which is preliminary data.</text>
</comment>
<name>A0A820MN74_9BILA</name>
<dbReference type="Proteomes" id="UP000663836">
    <property type="component" value="Unassembled WGS sequence"/>
</dbReference>
<accession>A0A820MN74</accession>
<dbReference type="AlphaFoldDB" id="A0A820MN74"/>
<dbReference type="EMBL" id="CAJOBD010059112">
    <property type="protein sequence ID" value="CAF4376895.1"/>
    <property type="molecule type" value="Genomic_DNA"/>
</dbReference>
<evidence type="ECO:0000313" key="2">
    <source>
        <dbReference type="Proteomes" id="UP000663836"/>
    </source>
</evidence>
<feature type="non-terminal residue" evidence="1">
    <location>
        <position position="124"/>
    </location>
</feature>
<evidence type="ECO:0000313" key="1">
    <source>
        <dbReference type="EMBL" id="CAF4376895.1"/>
    </source>
</evidence>
<protein>
    <submittedName>
        <fullName evidence="1">Uncharacterized protein</fullName>
    </submittedName>
</protein>
<gene>
    <name evidence="1" type="ORF">JBS370_LOCUS42714</name>
</gene>
<reference evidence="1" key="1">
    <citation type="submission" date="2021-02" db="EMBL/GenBank/DDBJ databases">
        <authorList>
            <person name="Nowell W R."/>
        </authorList>
    </citation>
    <scope>NUCLEOTIDE SEQUENCE</scope>
</reference>
<sequence length="124" mass="14239">MILSKRSLKILFTLLITSILPYLYLLSAQKPFAFTIAKKYSDYNVNNSDFEYENNSILTNINVIPFPQFIDKKNSTLIISNGFRIISKQSLTEDLQLALRRYSKYISLLAGISVEINQTFLSSE</sequence>